<feature type="region of interest" description="Disordered" evidence="7">
    <location>
        <begin position="63"/>
        <end position="136"/>
    </location>
</feature>
<feature type="region of interest" description="Disordered" evidence="7">
    <location>
        <begin position="174"/>
        <end position="195"/>
    </location>
</feature>
<evidence type="ECO:0000256" key="4">
    <source>
        <dbReference type="ARBA" id="ARBA00023128"/>
    </source>
</evidence>
<dbReference type="RefSeq" id="XP_011213808.2">
    <property type="nucleotide sequence ID" value="XM_011215506.4"/>
</dbReference>
<dbReference type="Proteomes" id="UP001652620">
    <property type="component" value="Unplaced"/>
</dbReference>
<comment type="similarity">
    <text evidence="6">Belongs to the cytochrome c oxidase subunit 6A family.</text>
</comment>
<dbReference type="KEGG" id="bdr:105233420"/>
<dbReference type="GO" id="GO:0030234">
    <property type="term" value="F:enzyme regulator activity"/>
    <property type="evidence" value="ECO:0007669"/>
    <property type="project" value="TreeGrafter"/>
</dbReference>
<dbReference type="AlphaFoldDB" id="A0A6I9VS32"/>
<dbReference type="InterPro" id="IPR036418">
    <property type="entry name" value="Cyt_c_oxidase_su6a_sf"/>
</dbReference>
<keyword evidence="3" id="KW-0809">Transit peptide</keyword>
<evidence type="ECO:0000256" key="8">
    <source>
        <dbReference type="SAM" id="Phobius"/>
    </source>
</evidence>
<keyword evidence="2" id="KW-0999">Mitochondrion inner membrane</keyword>
<proteinExistence type="inferred from homology"/>
<keyword evidence="4" id="KW-0496">Mitochondrion</keyword>
<protein>
    <submittedName>
        <fullName evidence="10">Uncharacterized protein LOC105233420 isoform X1</fullName>
    </submittedName>
</protein>
<dbReference type="InterPro" id="IPR001349">
    <property type="entry name" value="Cyt_c_oxidase_su6a"/>
</dbReference>
<evidence type="ECO:0000256" key="3">
    <source>
        <dbReference type="ARBA" id="ARBA00022946"/>
    </source>
</evidence>
<feature type="transmembrane region" description="Helical" evidence="8">
    <location>
        <begin position="203"/>
        <end position="221"/>
    </location>
</feature>
<dbReference type="PANTHER" id="PTHR11504">
    <property type="entry name" value="CYTOCHROME C OXIDASE POLYPEPTIDE VIA"/>
    <property type="match status" value="1"/>
</dbReference>
<evidence type="ECO:0000256" key="5">
    <source>
        <dbReference type="ARBA" id="ARBA00023136"/>
    </source>
</evidence>
<comment type="subcellular location">
    <subcellularLocation>
        <location evidence="1">Mitochondrion inner membrane</location>
    </subcellularLocation>
</comment>
<dbReference type="OrthoDB" id="5947505at2759"/>
<evidence type="ECO:0000256" key="7">
    <source>
        <dbReference type="SAM" id="MobiDB-lite"/>
    </source>
</evidence>
<dbReference type="GeneID" id="105233420"/>
<feature type="compositionally biased region" description="Low complexity" evidence="7">
    <location>
        <begin position="99"/>
        <end position="129"/>
    </location>
</feature>
<dbReference type="InParanoid" id="A0A6I9VS32"/>
<keyword evidence="5 8" id="KW-0472">Membrane</keyword>
<reference evidence="10" key="1">
    <citation type="submission" date="2025-08" db="UniProtKB">
        <authorList>
            <consortium name="RefSeq"/>
        </authorList>
    </citation>
    <scope>IDENTIFICATION</scope>
    <source>
        <tissue evidence="10">Adult</tissue>
    </source>
</reference>
<gene>
    <name evidence="10" type="primary">LOC105233420</name>
</gene>
<keyword evidence="8" id="KW-1133">Transmembrane helix</keyword>
<dbReference type="PANTHER" id="PTHR11504:SF0">
    <property type="entry name" value="CYTOCHROME C OXIDASE SUBUNIT"/>
    <property type="match status" value="1"/>
</dbReference>
<dbReference type="Gene3D" id="4.10.95.10">
    <property type="entry name" value="Cytochrome c oxidase, subunit VIa"/>
    <property type="match status" value="1"/>
</dbReference>
<evidence type="ECO:0000256" key="1">
    <source>
        <dbReference type="ARBA" id="ARBA00004273"/>
    </source>
</evidence>
<dbReference type="Pfam" id="PF02046">
    <property type="entry name" value="COX6A"/>
    <property type="match status" value="1"/>
</dbReference>
<organism evidence="9 10">
    <name type="scientific">Bactrocera dorsalis</name>
    <name type="common">Oriental fruit fly</name>
    <name type="synonym">Dacus dorsalis</name>
    <dbReference type="NCBI Taxonomy" id="27457"/>
    <lineage>
        <taxon>Eukaryota</taxon>
        <taxon>Metazoa</taxon>
        <taxon>Ecdysozoa</taxon>
        <taxon>Arthropoda</taxon>
        <taxon>Hexapoda</taxon>
        <taxon>Insecta</taxon>
        <taxon>Pterygota</taxon>
        <taxon>Neoptera</taxon>
        <taxon>Endopterygota</taxon>
        <taxon>Diptera</taxon>
        <taxon>Brachycera</taxon>
        <taxon>Muscomorpha</taxon>
        <taxon>Tephritoidea</taxon>
        <taxon>Tephritidae</taxon>
        <taxon>Bactrocera</taxon>
        <taxon>Bactrocera</taxon>
    </lineage>
</organism>
<keyword evidence="8" id="KW-0812">Transmembrane</keyword>
<evidence type="ECO:0000313" key="10">
    <source>
        <dbReference type="RefSeq" id="XP_011213808.2"/>
    </source>
</evidence>
<sequence>MILPEHFGGHGALLQFFLYSIFFFTQYILCINNFRSNNINLNKMYQISKLSVLRAFTQTIRHSASKGGSSKDGKGDSKCAPSNKSGSSGPSKDGKGDSKSSPVIKGGSPAGKSGSKCAPPSKVAASASAKDGKGESKCAPIEKLDLCESKKGGKDAKASRCGGVPTTDKKPEILGGAVRESSCKPKKKPPTKGTSTAGTLRKICLFAVLPAVVLLNTLILTTRTHPERPEFKKWPHLYKRDKPFCWGDGIKSFFHNPHTNALPDTGYEDE</sequence>
<dbReference type="GO" id="GO:0006123">
    <property type="term" value="P:mitochondrial electron transport, cytochrome c to oxygen"/>
    <property type="evidence" value="ECO:0007669"/>
    <property type="project" value="TreeGrafter"/>
</dbReference>
<evidence type="ECO:0000256" key="6">
    <source>
        <dbReference type="RuleBase" id="RU004396"/>
    </source>
</evidence>
<feature type="transmembrane region" description="Helical" evidence="8">
    <location>
        <begin position="12"/>
        <end position="34"/>
    </location>
</feature>
<evidence type="ECO:0000256" key="2">
    <source>
        <dbReference type="ARBA" id="ARBA00022792"/>
    </source>
</evidence>
<accession>A0A6I9VS32</accession>
<name>A0A6I9VS32_BACDO</name>
<dbReference type="GO" id="GO:0005743">
    <property type="term" value="C:mitochondrial inner membrane"/>
    <property type="evidence" value="ECO:0007669"/>
    <property type="project" value="UniProtKB-SubCell"/>
</dbReference>
<dbReference type="SUPFAM" id="SSF81411">
    <property type="entry name" value="Mitochondrial cytochrome c oxidase subunit VIa"/>
    <property type="match status" value="1"/>
</dbReference>
<evidence type="ECO:0000313" key="9">
    <source>
        <dbReference type="Proteomes" id="UP001652620"/>
    </source>
</evidence>
<keyword evidence="9" id="KW-1185">Reference proteome</keyword>